<keyword evidence="2" id="KW-1185">Reference proteome</keyword>
<comment type="caution">
    <text evidence="1">The sequence shown here is derived from an EMBL/GenBank/DDBJ whole genome shotgun (WGS) entry which is preliminary data.</text>
</comment>
<dbReference type="Proteomes" id="UP000012081">
    <property type="component" value="Unassembled WGS sequence"/>
</dbReference>
<dbReference type="STRING" id="1300222.I532_19517"/>
<reference evidence="1 2" key="1">
    <citation type="submission" date="2013-03" db="EMBL/GenBank/DDBJ databases">
        <title>Assembly of a new bacterial strain Brevibacillus borstelensis AK1.</title>
        <authorList>
            <person name="Rajan I."/>
            <person name="PoliReddy D."/>
            <person name="Sugumar T."/>
            <person name="Rathinam K."/>
            <person name="Alqarawi S."/>
            <person name="Khalil A.B."/>
            <person name="Sivakumar N."/>
        </authorList>
    </citation>
    <scope>NUCLEOTIDE SEQUENCE [LARGE SCALE GENOMIC DNA]</scope>
    <source>
        <strain evidence="1 2">AK1</strain>
    </source>
</reference>
<proteinExistence type="predicted"/>
<protein>
    <submittedName>
        <fullName evidence="1">Uncharacterized protein</fullName>
    </submittedName>
</protein>
<dbReference type="PATRIC" id="fig|1300222.3.peg.4098"/>
<gene>
    <name evidence="1" type="ORF">I532_19517</name>
</gene>
<sequence length="192" mass="21695">MSISALLFFLLIGVFVVDADLAMQKKTEVKMLLELSNHHATFAINPVLKTEGVIDLLEKEALDRFDRRMLENGGYRREGNKYLPSGHSVTTDSLSFVRHYIDFVSWRNDHQLFLRFNGSDFSLDRVVTGARRPAGGLLQITVMTEKGEELRLAPKTMVGPSHIVVAYVNERPFVPVLPAHAFPVVSVEEVKW</sequence>
<evidence type="ECO:0000313" key="1">
    <source>
        <dbReference type="EMBL" id="EMT51138.1"/>
    </source>
</evidence>
<dbReference type="EMBL" id="APBN01000010">
    <property type="protein sequence ID" value="EMT51138.1"/>
    <property type="molecule type" value="Genomic_DNA"/>
</dbReference>
<name>M8DCJ3_9BACL</name>
<accession>M8DCJ3</accession>
<organism evidence="1 2">
    <name type="scientific">Brevibacillus borstelensis AK1</name>
    <dbReference type="NCBI Taxonomy" id="1300222"/>
    <lineage>
        <taxon>Bacteria</taxon>
        <taxon>Bacillati</taxon>
        <taxon>Bacillota</taxon>
        <taxon>Bacilli</taxon>
        <taxon>Bacillales</taxon>
        <taxon>Paenibacillaceae</taxon>
        <taxon>Brevibacillus</taxon>
    </lineage>
</organism>
<dbReference type="AlphaFoldDB" id="M8DCJ3"/>
<evidence type="ECO:0000313" key="2">
    <source>
        <dbReference type="Proteomes" id="UP000012081"/>
    </source>
</evidence>